<gene>
    <name evidence="3" type="ORF">A5CPEGH6_05750</name>
</gene>
<dbReference type="GeneID" id="98672547"/>
<dbReference type="Proteomes" id="UP000319374">
    <property type="component" value="Chromosome"/>
</dbReference>
<dbReference type="CDD" id="cd12797">
    <property type="entry name" value="M23_peptidase"/>
    <property type="match status" value="1"/>
</dbReference>
<evidence type="ECO:0000259" key="2">
    <source>
        <dbReference type="Pfam" id="PF01551"/>
    </source>
</evidence>
<dbReference type="PANTHER" id="PTHR21666">
    <property type="entry name" value="PEPTIDASE-RELATED"/>
    <property type="match status" value="1"/>
</dbReference>
<keyword evidence="1" id="KW-0732">Signal</keyword>
<dbReference type="GO" id="GO:0004222">
    <property type="term" value="F:metalloendopeptidase activity"/>
    <property type="evidence" value="ECO:0007669"/>
    <property type="project" value="TreeGrafter"/>
</dbReference>
<sequence>MRRFLIPLLATVLAAAAYGQRLDPADYVYPVLDVSRLYAANFGELRPAHFHAGIDIKTDGVEGKPLVAVADGYVSRVSLAAGGYGRAIYLTLDNGTTAVYGHLQRFRDDIEKRVREERYRNRSNGADLRFDAAEWPVRQGDTIGFSGNSGSSMGPHLHFELRDTPTQRLRNVVREGVIRPEDDLPPRIMRLHYIEVDTLDGIPVHRRPVSYAVVREAEGRYRLTREEPVGTGRKGYFVAEVTDRRNGVHNTFGVWRVSLAVDGEPRFEYRMDGFTHDLSRCCDAVSCYPMQLGSRNEAIRLARMERSPACFYPVAEERGIVRTAPGEVRRVRIETEDDCGNRSALEFDIRGRADTFRAKADPAATALRPERTSTLRIGRTAHVTVPAGALYEPLFVRPEIRTAPEAPEGVVVLSPAYRFLDCTTPLRLAATAEIRADIPRPLQLRTLLAVRNRHGRLSAAGGRCNNGIVRAATRSTGDFVVVADTLPPRVRPLFERGADLSRAEGLRFGAGDNFSGIAAWSLEIDGQWVPCDRFPIKGTLVHFFDTPPARSRHTVRLSVTDACGNTTRCETEFVR</sequence>
<dbReference type="PANTHER" id="PTHR21666:SF289">
    <property type="entry name" value="L-ALA--D-GLU ENDOPEPTIDASE"/>
    <property type="match status" value="1"/>
</dbReference>
<proteinExistence type="predicted"/>
<organism evidence="3 4">
    <name type="scientific">Alistipes dispar</name>
    <dbReference type="NCBI Taxonomy" id="2585119"/>
    <lineage>
        <taxon>Bacteria</taxon>
        <taxon>Pseudomonadati</taxon>
        <taxon>Bacteroidota</taxon>
        <taxon>Bacteroidia</taxon>
        <taxon>Bacteroidales</taxon>
        <taxon>Rikenellaceae</taxon>
        <taxon>Alistipes</taxon>
    </lineage>
</organism>
<evidence type="ECO:0000256" key="1">
    <source>
        <dbReference type="ARBA" id="ARBA00022729"/>
    </source>
</evidence>
<dbReference type="Gene3D" id="2.70.70.10">
    <property type="entry name" value="Glucose Permease (Domain IIA)"/>
    <property type="match status" value="1"/>
</dbReference>
<evidence type="ECO:0000313" key="4">
    <source>
        <dbReference type="Proteomes" id="UP000319374"/>
    </source>
</evidence>
<dbReference type="InterPro" id="IPR011055">
    <property type="entry name" value="Dup_hybrid_motif"/>
</dbReference>
<keyword evidence="4" id="KW-1185">Reference proteome</keyword>
<dbReference type="KEGG" id="ada:A5CPEGH6_05750"/>
<dbReference type="InterPro" id="IPR050570">
    <property type="entry name" value="Cell_wall_metabolism_enzyme"/>
</dbReference>
<accession>A0A4Y1WYA4</accession>
<reference evidence="4" key="1">
    <citation type="submission" date="2019-06" db="EMBL/GenBank/DDBJ databases">
        <title>Alistipes onderdonkii subsp. vulgaris subsp. nov., Alistipes dispar sp. nov. and Alistipes communis sp. nov., isolated from human faeces, and creation of Alistipes onderdonkii subsp. onderdonkii subsp. nov.</title>
        <authorList>
            <person name="Sakamoto M."/>
            <person name="Ikeyama N."/>
            <person name="Ogata Y."/>
            <person name="Suda W."/>
            <person name="Iino T."/>
            <person name="Hattori M."/>
            <person name="Ohkuma M."/>
        </authorList>
    </citation>
    <scope>NUCLEOTIDE SEQUENCE [LARGE SCALE GENOMIC DNA]</scope>
    <source>
        <strain evidence="4">5CPEGH6</strain>
    </source>
</reference>
<dbReference type="RefSeq" id="WP_141427800.1">
    <property type="nucleotide sequence ID" value="NZ_AP019736.1"/>
</dbReference>
<dbReference type="Pfam" id="PF01551">
    <property type="entry name" value="Peptidase_M23"/>
    <property type="match status" value="1"/>
</dbReference>
<dbReference type="InterPro" id="IPR016047">
    <property type="entry name" value="M23ase_b-sheet_dom"/>
</dbReference>
<dbReference type="OrthoDB" id="9810477at2"/>
<dbReference type="AlphaFoldDB" id="A0A4Y1WYA4"/>
<evidence type="ECO:0000313" key="3">
    <source>
        <dbReference type="EMBL" id="BBL05937.1"/>
    </source>
</evidence>
<dbReference type="SUPFAM" id="SSF51261">
    <property type="entry name" value="Duplicated hybrid motif"/>
    <property type="match status" value="1"/>
</dbReference>
<dbReference type="EMBL" id="AP019736">
    <property type="protein sequence ID" value="BBL05937.1"/>
    <property type="molecule type" value="Genomic_DNA"/>
</dbReference>
<feature type="domain" description="M23ase beta-sheet core" evidence="2">
    <location>
        <begin position="50"/>
        <end position="115"/>
    </location>
</feature>
<protein>
    <submittedName>
        <fullName evidence="3">Peptidase M23</fullName>
    </submittedName>
</protein>
<name>A0A4Y1WYA4_9BACT</name>